<name>A0A2H1YF48_9FLAO</name>
<dbReference type="OrthoDB" id="7821105at2"/>
<keyword evidence="1" id="KW-0862">Zinc</keyword>
<sequence>MKFNFKYSGNSTVNNGIASTGVSFAPDVLREPTYFVGSLDKKIPFREAISALHHVVIADFNFQPKDNTEYLAWLKGQEEVWIAEATAQLSGLKEDINHLQEKLKKLRLKREEITKPFYDAQRNYFNYLYKRDYAAWFVLDPVITVHPDQVFFECFSQDESVYGKLSCGYDVFKNINEFKCGTTNIDYSKALYNEFQKIRTYKETEFKVDPKGFDVKTTGEDTYREVKIDLPDSWVRGFLQVSSAMTSDKVSFDLHPVDIANFISVLKRHKEKKGPRAIKYILKPGKPIIAVFEPWNIEVACLQSIYEGDEEKEIRVWGRRRITLLERLLPVTTKFTVHLLGSGMPSFYIAHLANDMYFTLGLSGWTANDWTQTTNLDLLSPRGQVPATTMQTIYLELRKDWLNTPSNLANNLGLDKTIVTQSLQTFTQAGKVVYDLKNNVYRIRELKKDGIDLDSLRFSNEIDKTAYELMESGAVENLKTTIDGNNITINATVSNNYKTSVLINNDLQIVDAKCVCSYYHQNKMTKGPCEHILATRIAFDKKN</sequence>
<feature type="domain" description="SWIM-type" evidence="3">
    <location>
        <begin position="499"/>
        <end position="540"/>
    </location>
</feature>
<proteinExistence type="predicted"/>
<keyword evidence="2" id="KW-0175">Coiled coil</keyword>
<keyword evidence="1" id="KW-0863">Zinc-finger</keyword>
<dbReference type="RefSeq" id="WP_101916630.1">
    <property type="nucleotide sequence ID" value="NZ_OENF01000010.1"/>
</dbReference>
<keyword evidence="5" id="KW-1185">Reference proteome</keyword>
<evidence type="ECO:0000259" key="3">
    <source>
        <dbReference type="PROSITE" id="PS50966"/>
    </source>
</evidence>
<protein>
    <recommendedName>
        <fullName evidence="3">SWIM-type domain-containing protein</fullName>
    </recommendedName>
</protein>
<dbReference type="GO" id="GO:0008270">
    <property type="term" value="F:zinc ion binding"/>
    <property type="evidence" value="ECO:0007669"/>
    <property type="project" value="UniProtKB-KW"/>
</dbReference>
<feature type="coiled-coil region" evidence="2">
    <location>
        <begin position="82"/>
        <end position="109"/>
    </location>
</feature>
<evidence type="ECO:0000256" key="1">
    <source>
        <dbReference type="PROSITE-ProRule" id="PRU00325"/>
    </source>
</evidence>
<dbReference type="PROSITE" id="PS50966">
    <property type="entry name" value="ZF_SWIM"/>
    <property type="match status" value="1"/>
</dbReference>
<dbReference type="EMBL" id="OENF01000010">
    <property type="protein sequence ID" value="SOS74116.1"/>
    <property type="molecule type" value="Genomic_DNA"/>
</dbReference>
<evidence type="ECO:0000313" key="4">
    <source>
        <dbReference type="EMBL" id="SOS74116.1"/>
    </source>
</evidence>
<accession>A0A2H1YF48</accession>
<evidence type="ECO:0000313" key="5">
    <source>
        <dbReference type="Proteomes" id="UP000234211"/>
    </source>
</evidence>
<dbReference type="AlphaFoldDB" id="A0A2H1YF48"/>
<evidence type="ECO:0000256" key="2">
    <source>
        <dbReference type="SAM" id="Coils"/>
    </source>
</evidence>
<organism evidence="4 5">
    <name type="scientific">Tenacibaculum piscium</name>
    <dbReference type="NCBI Taxonomy" id="1458515"/>
    <lineage>
        <taxon>Bacteria</taxon>
        <taxon>Pseudomonadati</taxon>
        <taxon>Bacteroidota</taxon>
        <taxon>Flavobacteriia</taxon>
        <taxon>Flavobacteriales</taxon>
        <taxon>Flavobacteriaceae</taxon>
        <taxon>Tenacibaculum</taxon>
    </lineage>
</organism>
<reference evidence="5" key="1">
    <citation type="submission" date="2017-11" db="EMBL/GenBank/DDBJ databases">
        <authorList>
            <person name="Duchaud E."/>
        </authorList>
    </citation>
    <scope>NUCLEOTIDE SEQUENCE [LARGE SCALE GENOMIC DNA]</scope>
    <source>
        <strain evidence="5">Tenacibaculum sp. TNO020</strain>
    </source>
</reference>
<dbReference type="InterPro" id="IPR007527">
    <property type="entry name" value="Znf_SWIM"/>
</dbReference>
<gene>
    <name evidence="4" type="ORF">TNO020_180146</name>
</gene>
<keyword evidence="1" id="KW-0479">Metal-binding</keyword>
<dbReference type="Proteomes" id="UP000234211">
    <property type="component" value="Unassembled WGS sequence"/>
</dbReference>
<dbReference type="Pfam" id="PF04434">
    <property type="entry name" value="SWIM"/>
    <property type="match status" value="1"/>
</dbReference>